<reference evidence="1 2" key="1">
    <citation type="submission" date="2015-01" db="EMBL/GenBank/DDBJ databases">
        <title>Vibrio sp. C94 JCM 19241 whole genome shotgun sequence.</title>
        <authorList>
            <person name="Sawabe T."/>
            <person name="Meirelles P."/>
            <person name="Feng G."/>
            <person name="Sayaka M."/>
            <person name="Hattori M."/>
            <person name="Ohkuma M."/>
        </authorList>
    </citation>
    <scope>NUCLEOTIDE SEQUENCE [LARGE SCALE GENOMIC DNA]</scope>
    <source>
        <strain evidence="2">JCM 19241</strain>
    </source>
</reference>
<evidence type="ECO:0000313" key="1">
    <source>
        <dbReference type="EMBL" id="GAM73887.1"/>
    </source>
</evidence>
<evidence type="ECO:0000313" key="2">
    <source>
        <dbReference type="Proteomes" id="UP000031666"/>
    </source>
</evidence>
<accession>A0A0B8QAE3</accession>
<organism evidence="1 2">
    <name type="scientific">Vibrio ishigakensis</name>
    <dbReference type="NCBI Taxonomy" id="1481914"/>
    <lineage>
        <taxon>Bacteria</taxon>
        <taxon>Pseudomonadati</taxon>
        <taxon>Pseudomonadota</taxon>
        <taxon>Gammaproteobacteria</taxon>
        <taxon>Vibrionales</taxon>
        <taxon>Vibrionaceae</taxon>
        <taxon>Vibrio</taxon>
    </lineage>
</organism>
<dbReference type="EMBL" id="BBSC01000002">
    <property type="protein sequence ID" value="GAM73887.1"/>
    <property type="molecule type" value="Genomic_DNA"/>
</dbReference>
<dbReference type="AlphaFoldDB" id="A0A0B8QAE3"/>
<gene>
    <name evidence="1" type="ORF">JCM19241_5083</name>
</gene>
<dbReference type="STRING" id="1481914.JCM19241_5083"/>
<sequence>MDLLLILTYTAICVAIFKIFKIPLNKWTVPTAVLGGVVLSVH</sequence>
<protein>
    <submittedName>
        <fullName evidence="1">Multidrug resistance efflux pump</fullName>
    </submittedName>
</protein>
<comment type="caution">
    <text evidence="1">The sequence shown here is derived from an EMBL/GenBank/DDBJ whole genome shotgun (WGS) entry which is preliminary data.</text>
</comment>
<reference evidence="1 2" key="2">
    <citation type="submission" date="2015-01" db="EMBL/GenBank/DDBJ databases">
        <authorList>
            <consortium name="NBRP consortium"/>
            <person name="Sawabe T."/>
            <person name="Meirelles P."/>
            <person name="Feng G."/>
            <person name="Sayaka M."/>
            <person name="Hattori M."/>
            <person name="Ohkuma M."/>
        </authorList>
    </citation>
    <scope>NUCLEOTIDE SEQUENCE [LARGE SCALE GENOMIC DNA]</scope>
    <source>
        <strain evidence="2">JCM 19241</strain>
    </source>
</reference>
<name>A0A0B8QAE3_9VIBR</name>
<proteinExistence type="predicted"/>
<dbReference type="Proteomes" id="UP000031666">
    <property type="component" value="Unassembled WGS sequence"/>
</dbReference>